<feature type="non-terminal residue" evidence="2">
    <location>
        <position position="393"/>
    </location>
</feature>
<evidence type="ECO:0000313" key="2">
    <source>
        <dbReference type="EMBL" id="KKK75872.1"/>
    </source>
</evidence>
<name>A0A0F8Y3B8_9ZZZZ</name>
<sequence>ADARKKSRDRTRTKAAAAKVARIKTVPREKPLGANDFSSAAESTHGLVSGETSINRGGRDVAIRHLTDPRTGKPIDVSKKTGRSVAIKLIDDRHKQLQPKILRAVNLALAAKKGDRTAVLAKKWLGELGELLALGDLLREGTESYFLPASAQKNDLVIFSPSGDNDRDLKMAFVSVKSTKGGGEANGLGANISADFSKILGNKTMTVGGQEVSAFEYADKAMKMKRSMIKFFTQGRVGRKGISVKGINPRLLQIKPERIDHPASKVGFSSQSKFLKARVIDEKELGKFLKAYQKDLTESGPIGVQLTKGLQKEIMKRRKIRRPNKFSAKDLDAWLTKELGRTLDETNTVAVQAADTMTARYAEGEGFIDTKIAVGEDVTKRTLEKAKARGLKL</sequence>
<protein>
    <submittedName>
        <fullName evidence="2">Uncharacterized protein</fullName>
    </submittedName>
</protein>
<evidence type="ECO:0000256" key="1">
    <source>
        <dbReference type="SAM" id="MobiDB-lite"/>
    </source>
</evidence>
<comment type="caution">
    <text evidence="2">The sequence shown here is derived from an EMBL/GenBank/DDBJ whole genome shotgun (WGS) entry which is preliminary data.</text>
</comment>
<gene>
    <name evidence="2" type="ORF">LCGC14_2869370</name>
</gene>
<feature type="non-terminal residue" evidence="2">
    <location>
        <position position="1"/>
    </location>
</feature>
<accession>A0A0F8Y3B8</accession>
<dbReference type="AlphaFoldDB" id="A0A0F8Y3B8"/>
<organism evidence="2">
    <name type="scientific">marine sediment metagenome</name>
    <dbReference type="NCBI Taxonomy" id="412755"/>
    <lineage>
        <taxon>unclassified sequences</taxon>
        <taxon>metagenomes</taxon>
        <taxon>ecological metagenomes</taxon>
    </lineage>
</organism>
<feature type="region of interest" description="Disordered" evidence="1">
    <location>
        <begin position="1"/>
        <end position="20"/>
    </location>
</feature>
<dbReference type="EMBL" id="LAZR01055661">
    <property type="protein sequence ID" value="KKK75872.1"/>
    <property type="molecule type" value="Genomic_DNA"/>
</dbReference>
<proteinExistence type="predicted"/>
<reference evidence="2" key="1">
    <citation type="journal article" date="2015" name="Nature">
        <title>Complex archaea that bridge the gap between prokaryotes and eukaryotes.</title>
        <authorList>
            <person name="Spang A."/>
            <person name="Saw J.H."/>
            <person name="Jorgensen S.L."/>
            <person name="Zaremba-Niedzwiedzka K."/>
            <person name="Martijn J."/>
            <person name="Lind A.E."/>
            <person name="van Eijk R."/>
            <person name="Schleper C."/>
            <person name="Guy L."/>
            <person name="Ettema T.J."/>
        </authorList>
    </citation>
    <scope>NUCLEOTIDE SEQUENCE</scope>
</reference>
<feature type="compositionally biased region" description="Basic residues" evidence="1">
    <location>
        <begin position="1"/>
        <end position="13"/>
    </location>
</feature>